<evidence type="ECO:0000256" key="7">
    <source>
        <dbReference type="SAM" id="Phobius"/>
    </source>
</evidence>
<dbReference type="InterPro" id="IPR036188">
    <property type="entry name" value="FAD/NAD-bd_sf"/>
</dbReference>
<evidence type="ECO:0000256" key="1">
    <source>
        <dbReference type="ARBA" id="ARBA00001974"/>
    </source>
</evidence>
<proteinExistence type="inferred from homology"/>
<dbReference type="GO" id="GO:0047545">
    <property type="term" value="F:(S)-2-hydroxyglutarate dehydrogenase activity"/>
    <property type="evidence" value="ECO:0007669"/>
    <property type="project" value="TreeGrafter"/>
</dbReference>
<keyword evidence="4" id="KW-0560">Oxidoreductase</keyword>
<reference evidence="9 10" key="1">
    <citation type="submission" date="2020-10" db="EMBL/GenBank/DDBJ databases">
        <title>Connecting structure to function with the recovery of over 1000 high-quality activated sludge metagenome-assembled genomes encoding full-length rRNA genes using long-read sequencing.</title>
        <authorList>
            <person name="Singleton C.M."/>
            <person name="Petriglieri F."/>
            <person name="Kristensen J.M."/>
            <person name="Kirkegaard R.H."/>
            <person name="Michaelsen T.Y."/>
            <person name="Andersen M.H."/>
            <person name="Karst S.M."/>
            <person name="Dueholm M.S."/>
            <person name="Nielsen P.H."/>
            <person name="Albertsen M."/>
        </authorList>
    </citation>
    <scope>NUCLEOTIDE SEQUENCE [LARGE SCALE GENOMIC DNA]</scope>
    <source>
        <strain evidence="9">Lyne_18-Q3-R50-59_MAXAC.006</strain>
    </source>
</reference>
<evidence type="ECO:0000256" key="5">
    <source>
        <dbReference type="ARBA" id="ARBA00037941"/>
    </source>
</evidence>
<feature type="domain" description="FAD dependent oxidoreductase" evidence="8">
    <location>
        <begin position="11"/>
        <end position="428"/>
    </location>
</feature>
<evidence type="ECO:0000313" key="10">
    <source>
        <dbReference type="Proteomes" id="UP000727993"/>
    </source>
</evidence>
<dbReference type="PANTHER" id="PTHR43104">
    <property type="entry name" value="L-2-HYDROXYGLUTARATE DEHYDROGENASE, MITOCHONDRIAL"/>
    <property type="match status" value="1"/>
</dbReference>
<dbReference type="GO" id="GO:0005737">
    <property type="term" value="C:cytoplasm"/>
    <property type="evidence" value="ECO:0007669"/>
    <property type="project" value="TreeGrafter"/>
</dbReference>
<dbReference type="PANTHER" id="PTHR43104:SF2">
    <property type="entry name" value="L-2-HYDROXYGLUTARATE DEHYDROGENASE, MITOCHONDRIAL"/>
    <property type="match status" value="1"/>
</dbReference>
<dbReference type="InterPro" id="IPR006076">
    <property type="entry name" value="FAD-dep_OxRdtase"/>
</dbReference>
<protein>
    <submittedName>
        <fullName evidence="9">FAD-dependent oxidoreductase</fullName>
    </submittedName>
</protein>
<comment type="caution">
    <text evidence="9">The sequence shown here is derived from an EMBL/GenBank/DDBJ whole genome shotgun (WGS) entry which is preliminary data.</text>
</comment>
<evidence type="ECO:0000313" key="9">
    <source>
        <dbReference type="EMBL" id="MBK9297268.1"/>
    </source>
</evidence>
<evidence type="ECO:0000256" key="6">
    <source>
        <dbReference type="SAM" id="MobiDB-lite"/>
    </source>
</evidence>
<keyword evidence="7" id="KW-1133">Transmembrane helix</keyword>
<dbReference type="Gene3D" id="3.30.9.10">
    <property type="entry name" value="D-Amino Acid Oxidase, subunit A, domain 2"/>
    <property type="match status" value="1"/>
</dbReference>
<keyword evidence="3" id="KW-0274">FAD</keyword>
<organism evidence="9 10">
    <name type="scientific">Candidatus Neomicrothrix subdominans</name>
    <dbReference type="NCBI Taxonomy" id="2954438"/>
    <lineage>
        <taxon>Bacteria</taxon>
        <taxon>Bacillati</taxon>
        <taxon>Actinomycetota</taxon>
        <taxon>Acidimicrobiia</taxon>
        <taxon>Acidimicrobiales</taxon>
        <taxon>Microthrixaceae</taxon>
        <taxon>Candidatus Neomicrothrix</taxon>
    </lineage>
</organism>
<dbReference type="AlphaFoldDB" id="A0A936TDE4"/>
<keyword evidence="7" id="KW-0812">Transmembrane</keyword>
<feature type="transmembrane region" description="Helical" evidence="7">
    <location>
        <begin position="12"/>
        <end position="28"/>
    </location>
</feature>
<comment type="similarity">
    <text evidence="5">Belongs to the L2HGDH family.</text>
</comment>
<feature type="compositionally biased region" description="Low complexity" evidence="6">
    <location>
        <begin position="221"/>
        <end position="233"/>
    </location>
</feature>
<evidence type="ECO:0000256" key="2">
    <source>
        <dbReference type="ARBA" id="ARBA00022630"/>
    </source>
</evidence>
<dbReference type="Gene3D" id="3.50.50.60">
    <property type="entry name" value="FAD/NAD(P)-binding domain"/>
    <property type="match status" value="1"/>
</dbReference>
<accession>A0A936TDE4</accession>
<dbReference type="Proteomes" id="UP000727993">
    <property type="component" value="Unassembled WGS sequence"/>
</dbReference>
<evidence type="ECO:0000256" key="3">
    <source>
        <dbReference type="ARBA" id="ARBA00022827"/>
    </source>
</evidence>
<dbReference type="EMBL" id="JADJZA010000007">
    <property type="protein sequence ID" value="MBK9297268.1"/>
    <property type="molecule type" value="Genomic_DNA"/>
</dbReference>
<sequence>MTPSLEPVDADMVVVGGGIVGLAVAWAARQRFPTRTIMVLEQEAELAHHQSGRNSGVLHSGLYYRPGSAKAELAVRGQRAMVDFAGEHGVAHRIGGKVVLATRNEQLPALDELARRGAANGVAAERLGPADIAEHEPHAVGKAGLFVPATGVIDYRQVAATLAEIGPDAVHLGWRVLELAEERGGVSVHTDHGTVRTGQVVACAGLWADRLERRTHRPCRASSGSEGSDADASLGTGATTRHPPGKARSTAKRLSIVAFRGEYHRLRPGAAGWVRELIYPVPDPELPFLGVHLSRGVDDEVHAGPNAVLALARDGYRWGRIDPLEVARLLANPPVWHLAGRYWRVGLDEVARSLSRRRFAASVAELVPGIMAGDLEPSPAGVRAQALRGDGGLEDDFVIASVGRITHVLNAPSPAATASLAIGERVAAELR</sequence>
<dbReference type="SUPFAM" id="SSF51905">
    <property type="entry name" value="FAD/NAD(P)-binding domain"/>
    <property type="match status" value="1"/>
</dbReference>
<dbReference type="Pfam" id="PF01266">
    <property type="entry name" value="DAO"/>
    <property type="match status" value="1"/>
</dbReference>
<keyword evidence="2" id="KW-0285">Flavoprotein</keyword>
<name>A0A936TDE4_9ACTN</name>
<feature type="region of interest" description="Disordered" evidence="6">
    <location>
        <begin position="216"/>
        <end position="249"/>
    </location>
</feature>
<evidence type="ECO:0000256" key="4">
    <source>
        <dbReference type="ARBA" id="ARBA00023002"/>
    </source>
</evidence>
<gene>
    <name evidence="9" type="ORF">IPN02_10655</name>
</gene>
<keyword evidence="7" id="KW-0472">Membrane</keyword>
<evidence type="ECO:0000259" key="8">
    <source>
        <dbReference type="Pfam" id="PF01266"/>
    </source>
</evidence>
<comment type="cofactor">
    <cofactor evidence="1">
        <name>FAD</name>
        <dbReference type="ChEBI" id="CHEBI:57692"/>
    </cofactor>
</comment>